<sequence length="92" mass="9783">MPEPVKVKLSTTYKIAGVETDEITIREPKVADLITVESVANGGGNNAVLTLMIAQLSGATQPEIAQFSLGDYKRCSKIVTPFLIEESSDGDA</sequence>
<comment type="caution">
    <text evidence="2">The sequence shown here is derived from an EMBL/GenBank/DDBJ whole genome shotgun (WGS) entry which is preliminary data.</text>
</comment>
<dbReference type="Proteomes" id="UP000313390">
    <property type="component" value="Unassembled WGS sequence"/>
</dbReference>
<evidence type="ECO:0000313" key="1">
    <source>
        <dbReference type="EMBL" id="MBB4092611.1"/>
    </source>
</evidence>
<accession>A0A5C5CUP4</accession>
<dbReference type="AlphaFoldDB" id="A0A5C5CUP4"/>
<name>A0A5C5CUP4_9HYPH</name>
<proteinExistence type="predicted"/>
<keyword evidence="4" id="KW-1185">Reference proteome</keyword>
<reference evidence="2 3" key="1">
    <citation type="journal article" date="2011" name="Int. J. Syst. Evol. Microbiol.">
        <title>Ochrobactrum pecoris sp. nov., isolated from farm animals.</title>
        <authorList>
            <person name="Kampfer P."/>
            <person name="Huber B."/>
            <person name="Busse H.J."/>
            <person name="Scholz H.C."/>
            <person name="Tomaso H."/>
            <person name="Hotzel H."/>
            <person name="Melzer F."/>
        </authorList>
    </citation>
    <scope>NUCLEOTIDE SEQUENCE [LARGE SCALE GENOMIC DNA]</scope>
    <source>
        <strain evidence="2 3">08RB2639</strain>
    </source>
</reference>
<reference evidence="1 4" key="3">
    <citation type="submission" date="2020-08" db="EMBL/GenBank/DDBJ databases">
        <title>Genomic Encyclopedia of Type Strains, Phase IV (KMG-IV): sequencing the most valuable type-strain genomes for metagenomic binning, comparative biology and taxonomic classification.</title>
        <authorList>
            <person name="Goeker M."/>
        </authorList>
    </citation>
    <scope>NUCLEOTIDE SEQUENCE [LARGE SCALE GENOMIC DNA]</scope>
    <source>
        <strain evidence="1 4">DSM 23868</strain>
    </source>
</reference>
<gene>
    <name evidence="2" type="ORF">FIB18_04185</name>
    <name evidence="1" type="ORF">GGQ79_001096</name>
</gene>
<dbReference type="EMBL" id="VEWK01000002">
    <property type="protein sequence ID" value="TNV14436.1"/>
    <property type="molecule type" value="Genomic_DNA"/>
</dbReference>
<protein>
    <submittedName>
        <fullName evidence="2">Phage tail assembly protein</fullName>
    </submittedName>
</protein>
<evidence type="ECO:0000313" key="3">
    <source>
        <dbReference type="Proteomes" id="UP000313390"/>
    </source>
</evidence>
<dbReference type="Pfam" id="PF10109">
    <property type="entry name" value="Phage_TAC_7"/>
    <property type="match status" value="1"/>
</dbReference>
<dbReference type="EMBL" id="JACIEX010000002">
    <property type="protein sequence ID" value="MBB4092611.1"/>
    <property type="molecule type" value="Genomic_DNA"/>
</dbReference>
<evidence type="ECO:0000313" key="4">
    <source>
        <dbReference type="Proteomes" id="UP000553980"/>
    </source>
</evidence>
<dbReference type="OrthoDB" id="8449922at2"/>
<dbReference type="InterPro" id="IPR019289">
    <property type="entry name" value="Phage_tail_E/E"/>
</dbReference>
<organism evidence="2 3">
    <name type="scientific">Brucella pecoris</name>
    <dbReference type="NCBI Taxonomy" id="867683"/>
    <lineage>
        <taxon>Bacteria</taxon>
        <taxon>Pseudomonadati</taxon>
        <taxon>Pseudomonadota</taxon>
        <taxon>Alphaproteobacteria</taxon>
        <taxon>Hyphomicrobiales</taxon>
        <taxon>Brucellaceae</taxon>
        <taxon>Brucella/Ochrobactrum group</taxon>
        <taxon>Brucella</taxon>
    </lineage>
</organism>
<evidence type="ECO:0000313" key="2">
    <source>
        <dbReference type="EMBL" id="TNV14436.1"/>
    </source>
</evidence>
<dbReference type="RefSeq" id="WP_140019574.1">
    <property type="nucleotide sequence ID" value="NZ_JACIEX010000002.1"/>
</dbReference>
<dbReference type="Proteomes" id="UP000553980">
    <property type="component" value="Unassembled WGS sequence"/>
</dbReference>
<reference evidence="2" key="2">
    <citation type="submission" date="2019-06" db="EMBL/GenBank/DDBJ databases">
        <authorList>
            <person name="Hu M."/>
        </authorList>
    </citation>
    <scope>NUCLEOTIDE SEQUENCE</scope>
    <source>
        <strain evidence="2">08RB2639</strain>
    </source>
</reference>